<feature type="region of interest" description="Disordered" evidence="1">
    <location>
        <begin position="1"/>
        <end position="30"/>
    </location>
</feature>
<evidence type="ECO:0000313" key="3">
    <source>
        <dbReference type="Proteomes" id="UP000061432"/>
    </source>
</evidence>
<sequence length="122" mass="13575">MDGQVGLDKKPRHEGAGQGQTALRPLPVSPALPSDAEIEAEVLAGILAADELERLELDPRQQFQTPEERAQWPDLVKLKPRGMADDWDWDWDWDWDCPVSVDGYGAWLSRISVAGFGRCSCS</sequence>
<protein>
    <submittedName>
        <fullName evidence="2">Uncharacterized protein</fullName>
    </submittedName>
</protein>
<dbReference type="EMBL" id="AP014704">
    <property type="protein sequence ID" value="BAQ44703.1"/>
    <property type="molecule type" value="Genomic_DNA"/>
</dbReference>
<evidence type="ECO:0000256" key="1">
    <source>
        <dbReference type="SAM" id="MobiDB-lite"/>
    </source>
</evidence>
<proteinExistence type="predicted"/>
<reference evidence="3" key="2">
    <citation type="submission" date="2015-01" db="EMBL/GenBank/DDBJ databases">
        <title>Complete genome sequence of Methylobacterium aquaticum strain 22A.</title>
        <authorList>
            <person name="Tani A."/>
            <person name="Ogura Y."/>
            <person name="Hayashi T."/>
        </authorList>
    </citation>
    <scope>NUCLEOTIDE SEQUENCE [LARGE SCALE GENOMIC DNA]</scope>
    <source>
        <strain evidence="3">MA-22A</strain>
    </source>
</reference>
<dbReference type="KEGG" id="maqu:Maq22A_c06800"/>
<gene>
    <name evidence="2" type="ORF">Maq22A_c06800</name>
</gene>
<accession>A0A0C6F8M2</accession>
<reference evidence="2 3" key="1">
    <citation type="journal article" date="2015" name="Genome Announc.">
        <title>Complete Genome Sequence of Methylobacterium aquaticum Strain 22A, Isolated from Racomitrium japonicum Moss.</title>
        <authorList>
            <person name="Tani A."/>
            <person name="Ogura Y."/>
            <person name="Hayashi T."/>
            <person name="Kimbara K."/>
        </authorList>
    </citation>
    <scope>NUCLEOTIDE SEQUENCE [LARGE SCALE GENOMIC DNA]</scope>
    <source>
        <strain evidence="2 3">MA-22A</strain>
    </source>
</reference>
<name>A0A0C6F8M2_9HYPH</name>
<evidence type="ECO:0000313" key="2">
    <source>
        <dbReference type="EMBL" id="BAQ44703.1"/>
    </source>
</evidence>
<organism evidence="2 3">
    <name type="scientific">Methylobacterium aquaticum</name>
    <dbReference type="NCBI Taxonomy" id="270351"/>
    <lineage>
        <taxon>Bacteria</taxon>
        <taxon>Pseudomonadati</taxon>
        <taxon>Pseudomonadota</taxon>
        <taxon>Alphaproteobacteria</taxon>
        <taxon>Hyphomicrobiales</taxon>
        <taxon>Methylobacteriaceae</taxon>
        <taxon>Methylobacterium</taxon>
    </lineage>
</organism>
<dbReference type="Proteomes" id="UP000061432">
    <property type="component" value="Chromosome"/>
</dbReference>
<dbReference type="AlphaFoldDB" id="A0A0C6F8M2"/>